<evidence type="ECO:0000313" key="5">
    <source>
        <dbReference type="Proteomes" id="UP000306402"/>
    </source>
</evidence>
<dbReference type="GO" id="GO:0003677">
    <property type="term" value="F:DNA binding"/>
    <property type="evidence" value="ECO:0007669"/>
    <property type="project" value="InterPro"/>
</dbReference>
<proteinExistence type="predicted"/>
<evidence type="ECO:0000313" key="4">
    <source>
        <dbReference type="EMBL" id="TLU97845.1"/>
    </source>
</evidence>
<evidence type="ECO:0000256" key="1">
    <source>
        <dbReference type="PROSITE-ProRule" id="PRU00169"/>
    </source>
</evidence>
<gene>
    <name evidence="4" type="ORF">FEN17_23905</name>
</gene>
<dbReference type="PANTHER" id="PTHR37299:SF1">
    <property type="entry name" value="STAGE 0 SPORULATION PROTEIN A HOMOLOG"/>
    <property type="match status" value="1"/>
</dbReference>
<dbReference type="SMART" id="SM00850">
    <property type="entry name" value="LytTR"/>
    <property type="match status" value="1"/>
</dbReference>
<dbReference type="SMART" id="SM00448">
    <property type="entry name" value="REC"/>
    <property type="match status" value="1"/>
</dbReference>
<dbReference type="PROSITE" id="PS50930">
    <property type="entry name" value="HTH_LYTTR"/>
    <property type="match status" value="1"/>
</dbReference>
<dbReference type="Gene3D" id="2.40.50.1020">
    <property type="entry name" value="LytTr DNA-binding domain"/>
    <property type="match status" value="1"/>
</dbReference>
<feature type="domain" description="Response regulatory" evidence="2">
    <location>
        <begin position="2"/>
        <end position="113"/>
    </location>
</feature>
<protein>
    <submittedName>
        <fullName evidence="4">Response regulator transcription factor</fullName>
    </submittedName>
</protein>
<reference evidence="4 5" key="1">
    <citation type="submission" date="2019-05" db="EMBL/GenBank/DDBJ databases">
        <authorList>
            <person name="Qu J.-H."/>
        </authorList>
    </citation>
    <scope>NUCLEOTIDE SEQUENCE [LARGE SCALE GENOMIC DNA]</scope>
    <source>
        <strain evidence="4 5">T17</strain>
    </source>
</reference>
<organism evidence="4 5">
    <name type="scientific">Dyadobacter luticola</name>
    <dbReference type="NCBI Taxonomy" id="1979387"/>
    <lineage>
        <taxon>Bacteria</taxon>
        <taxon>Pseudomonadati</taxon>
        <taxon>Bacteroidota</taxon>
        <taxon>Cytophagia</taxon>
        <taxon>Cytophagales</taxon>
        <taxon>Spirosomataceae</taxon>
        <taxon>Dyadobacter</taxon>
    </lineage>
</organism>
<dbReference type="EMBL" id="VCEJ01000008">
    <property type="protein sequence ID" value="TLU97845.1"/>
    <property type="molecule type" value="Genomic_DNA"/>
</dbReference>
<dbReference type="PROSITE" id="PS50110">
    <property type="entry name" value="RESPONSE_REGULATORY"/>
    <property type="match status" value="1"/>
</dbReference>
<dbReference type="InterPro" id="IPR007492">
    <property type="entry name" value="LytTR_DNA-bd_dom"/>
</dbReference>
<dbReference type="Pfam" id="PF00072">
    <property type="entry name" value="Response_reg"/>
    <property type="match status" value="1"/>
</dbReference>
<dbReference type="Proteomes" id="UP000306402">
    <property type="component" value="Unassembled WGS sequence"/>
</dbReference>
<sequence length="236" mass="27049">MKCIAVDDEPLALKILETYIASFPTLDLIKTFDDAIEAVGFLNSKVVDLLFIDINMPDLSGLDLVSQLDEKPMVIFTTAYKNFAHEGFELEAIDYLLKPIAFERFEKAVQKAEEKFQFKKSQQGSGKDSIVVRSEYKMVKILLDDIEYIEGMEDYIKIHLKNQGHSATRHPVMTLMSLKGILETLPQNQFSRIHRSYIVPDALVISIQNKKVRLATQKELPVSDSYLGFIEKWKNR</sequence>
<feature type="domain" description="HTH LytTR-type" evidence="3">
    <location>
        <begin position="130"/>
        <end position="227"/>
    </location>
</feature>
<name>A0A5R9KNK0_9BACT</name>
<accession>A0A5R9KNK0</accession>
<feature type="modified residue" description="4-aspartylphosphate" evidence="1">
    <location>
        <position position="53"/>
    </location>
</feature>
<dbReference type="GO" id="GO:0000156">
    <property type="term" value="F:phosphorelay response regulator activity"/>
    <property type="evidence" value="ECO:0007669"/>
    <property type="project" value="InterPro"/>
</dbReference>
<dbReference type="RefSeq" id="WP_138367945.1">
    <property type="nucleotide sequence ID" value="NZ_VCEJ01000008.1"/>
</dbReference>
<dbReference type="AlphaFoldDB" id="A0A5R9KNK0"/>
<dbReference type="PANTHER" id="PTHR37299">
    <property type="entry name" value="TRANSCRIPTIONAL REGULATOR-RELATED"/>
    <property type="match status" value="1"/>
</dbReference>
<comment type="caution">
    <text evidence="4">The sequence shown here is derived from an EMBL/GenBank/DDBJ whole genome shotgun (WGS) entry which is preliminary data.</text>
</comment>
<dbReference type="InterPro" id="IPR046947">
    <property type="entry name" value="LytR-like"/>
</dbReference>
<evidence type="ECO:0000259" key="3">
    <source>
        <dbReference type="PROSITE" id="PS50930"/>
    </source>
</evidence>
<dbReference type="Gene3D" id="3.40.50.2300">
    <property type="match status" value="1"/>
</dbReference>
<dbReference type="InterPro" id="IPR011006">
    <property type="entry name" value="CheY-like_superfamily"/>
</dbReference>
<dbReference type="SUPFAM" id="SSF52172">
    <property type="entry name" value="CheY-like"/>
    <property type="match status" value="1"/>
</dbReference>
<dbReference type="InterPro" id="IPR001789">
    <property type="entry name" value="Sig_transdc_resp-reg_receiver"/>
</dbReference>
<dbReference type="Pfam" id="PF04397">
    <property type="entry name" value="LytTR"/>
    <property type="match status" value="1"/>
</dbReference>
<keyword evidence="1" id="KW-0597">Phosphoprotein</keyword>
<dbReference type="OrthoDB" id="1646880at2"/>
<keyword evidence="5" id="KW-1185">Reference proteome</keyword>
<evidence type="ECO:0000259" key="2">
    <source>
        <dbReference type="PROSITE" id="PS50110"/>
    </source>
</evidence>